<sequence length="197" mass="22244">MTDGLIVETNWIVDLTLRRSSASQTIWEAATRNEVTLFLPSICVAESVKLLERLQSGWRSLAAQLERDANEIRRYGALAGSAKAFEGTQVELEALADQTEHLFWQTLEQVSQCAELLVVGYEIIRHTRNIREQLELTPADAAVLATVVTAKEQGLCARFFSRDKKAFGKPPTFEFMREMGILYHFDLEHCLRSIRGG</sequence>
<evidence type="ECO:0000313" key="1">
    <source>
        <dbReference type="EMBL" id="CCF84212.1"/>
    </source>
</evidence>
<organism evidence="1 2">
    <name type="scientific">Nitrolancea hollandica Lb</name>
    <dbReference type="NCBI Taxonomy" id="1129897"/>
    <lineage>
        <taxon>Bacteria</taxon>
        <taxon>Pseudomonadati</taxon>
        <taxon>Thermomicrobiota</taxon>
        <taxon>Thermomicrobia</taxon>
        <taxon>Sphaerobacterales</taxon>
        <taxon>Sphaerobacterineae</taxon>
        <taxon>Sphaerobacteraceae</taxon>
        <taxon>Nitrolancea</taxon>
    </lineage>
</organism>
<dbReference type="AlphaFoldDB" id="I4EHQ0"/>
<dbReference type="EMBL" id="CAGS01000248">
    <property type="protein sequence ID" value="CCF84212.1"/>
    <property type="molecule type" value="Genomic_DNA"/>
</dbReference>
<protein>
    <recommendedName>
        <fullName evidence="3">PIN domain-containing protein</fullName>
    </recommendedName>
</protein>
<keyword evidence="2" id="KW-1185">Reference proteome</keyword>
<evidence type="ECO:0008006" key="3">
    <source>
        <dbReference type="Google" id="ProtNLM"/>
    </source>
</evidence>
<accession>I4EHQ0</accession>
<comment type="caution">
    <text evidence="1">The sequence shown here is derived from an EMBL/GenBank/DDBJ whole genome shotgun (WGS) entry which is preliminary data.</text>
</comment>
<dbReference type="Proteomes" id="UP000004221">
    <property type="component" value="Unassembled WGS sequence"/>
</dbReference>
<name>I4EHQ0_9BACT</name>
<evidence type="ECO:0000313" key="2">
    <source>
        <dbReference type="Proteomes" id="UP000004221"/>
    </source>
</evidence>
<gene>
    <name evidence="1" type="ORF">NITHO_3210020</name>
</gene>
<reference evidence="1 2" key="1">
    <citation type="journal article" date="2012" name="ISME J.">
        <title>Nitrification expanded: discovery, physiology and genomics of a nitrite-oxidizing bacterium from the phylum Chloroflexi.</title>
        <authorList>
            <person name="Sorokin D.Y."/>
            <person name="Lucker S."/>
            <person name="Vejmelkova D."/>
            <person name="Kostrikina N.A."/>
            <person name="Kleerebezem R."/>
            <person name="Rijpstra W.I."/>
            <person name="Damste J.S."/>
            <person name="Le Paslier D."/>
            <person name="Muyzer G."/>
            <person name="Wagner M."/>
            <person name="van Loosdrecht M.C."/>
            <person name="Daims H."/>
        </authorList>
    </citation>
    <scope>NUCLEOTIDE SEQUENCE [LARGE SCALE GENOMIC DNA]</scope>
    <source>
        <strain evidence="2">none</strain>
    </source>
</reference>
<proteinExistence type="predicted"/>
<dbReference type="RefSeq" id="WP_008478208.1">
    <property type="nucleotide sequence ID" value="NZ_CAGS01000248.1"/>
</dbReference>